<evidence type="ECO:0000313" key="2">
    <source>
        <dbReference type="Proteomes" id="UP000214720"/>
    </source>
</evidence>
<protein>
    <submittedName>
        <fullName evidence="1">Uncharacterized protein</fullName>
    </submittedName>
</protein>
<comment type="caution">
    <text evidence="1">The sequence shown here is derived from an EMBL/GenBank/DDBJ whole genome shotgun (WGS) entry which is preliminary data.</text>
</comment>
<dbReference type="EMBL" id="MTHB01000160">
    <property type="protein sequence ID" value="OXC75810.1"/>
    <property type="molecule type" value="Genomic_DNA"/>
</dbReference>
<name>A0A226WYG9_CABSO</name>
<gene>
    <name evidence="1" type="ORF">BSU04_25150</name>
</gene>
<sequence length="40" mass="4465">MQEAGQKANVFEATYPDAARRPLVVTWSTLDDLRFLLAAV</sequence>
<reference evidence="2" key="1">
    <citation type="submission" date="2017-01" db="EMBL/GenBank/DDBJ databases">
        <title>Genome Analysis of Deinococcus marmoris KOPRI26562.</title>
        <authorList>
            <person name="Kim J.H."/>
            <person name="Oh H.-M."/>
        </authorList>
    </citation>
    <scope>NUCLEOTIDE SEQUENCE [LARGE SCALE GENOMIC DNA]</scope>
    <source>
        <strain evidence="2">PAMC 26633</strain>
    </source>
</reference>
<dbReference type="Proteomes" id="UP000214720">
    <property type="component" value="Unassembled WGS sequence"/>
</dbReference>
<organism evidence="1 2">
    <name type="scientific">Caballeronia sordidicola</name>
    <name type="common">Burkholderia sordidicola</name>
    <dbReference type="NCBI Taxonomy" id="196367"/>
    <lineage>
        <taxon>Bacteria</taxon>
        <taxon>Pseudomonadati</taxon>
        <taxon>Pseudomonadota</taxon>
        <taxon>Betaproteobacteria</taxon>
        <taxon>Burkholderiales</taxon>
        <taxon>Burkholderiaceae</taxon>
        <taxon>Caballeronia</taxon>
    </lineage>
</organism>
<proteinExistence type="predicted"/>
<evidence type="ECO:0000313" key="1">
    <source>
        <dbReference type="EMBL" id="OXC75810.1"/>
    </source>
</evidence>
<dbReference type="AlphaFoldDB" id="A0A226WYG9"/>
<accession>A0A226WYG9</accession>